<comment type="caution">
    <text evidence="12">Lacks conserved residue(s) required for the propagation of feature annotation.</text>
</comment>
<keyword evidence="11 12" id="KW-1006">Bacterial flagellum protein export</keyword>
<sequence length="391" mass="44553">MICSAIFTTSWPVWEDYNHTKADFRLSGSRAWVFNNFDLQLFSGEKTEDATPKRKQEARKKGQVAKSIEINAVFVILAAFFTLKMLGPVIYSQLEEYMVLIFSNLVKSDLTIQAVQILFFDLSWVIAKTILPLMFAISVIALAVNFMQVGFIFSPQILMPDLSKLNPISGFQRLFSKRSLAELVKSICKVAVIGYFIYRFALINAAQIPKLISFELIDSLKLASTLIVDLVFQIIAVMFVLAVLDFLYQWWEHNQSLKMSKQEVKEEYKQTEGNPQIKGKIKEKQRALAMRRMMQQVPQADVVITNPVHLAIALQYDKTMTAPVVVAKGQDFLAQRIKDIARENRVVIVENKPLARALYPVVEIGEPIPPELYQAVAEVLAHVYRLKKRLS</sequence>
<dbReference type="PANTHER" id="PTHR30531:SF12">
    <property type="entry name" value="FLAGELLAR BIOSYNTHETIC PROTEIN FLHB"/>
    <property type="match status" value="1"/>
</dbReference>
<keyword evidence="10 12" id="KW-0472">Membrane</keyword>
<comment type="function">
    <text evidence="12">Required for formation of the rod structure in the basal body of the flagellar apparatus. Together with FliI and FliH, may constitute the export apparatus of flagellin.</text>
</comment>
<accession>A0A348AQ21</accession>
<dbReference type="Proteomes" id="UP000276437">
    <property type="component" value="Chromosome"/>
</dbReference>
<evidence type="ECO:0000256" key="6">
    <source>
        <dbReference type="ARBA" id="ARBA00022692"/>
    </source>
</evidence>
<evidence type="ECO:0000256" key="9">
    <source>
        <dbReference type="ARBA" id="ARBA00022989"/>
    </source>
</evidence>
<evidence type="ECO:0000256" key="1">
    <source>
        <dbReference type="ARBA" id="ARBA00004651"/>
    </source>
</evidence>
<keyword evidence="4 12" id="KW-0813">Transport</keyword>
<dbReference type="Gene3D" id="6.10.250.2080">
    <property type="match status" value="1"/>
</dbReference>
<proteinExistence type="inferred from homology"/>
<dbReference type="OrthoDB" id="9807950at2"/>
<dbReference type="PRINTS" id="PR00950">
    <property type="entry name" value="TYPE3IMSPROT"/>
</dbReference>
<evidence type="ECO:0000256" key="5">
    <source>
        <dbReference type="ARBA" id="ARBA00022475"/>
    </source>
</evidence>
<feature type="transmembrane region" description="Helical" evidence="12">
    <location>
        <begin position="230"/>
        <end position="251"/>
    </location>
</feature>
<dbReference type="FunFam" id="3.40.1690.10:FF:000001">
    <property type="entry name" value="Flagellar biosynthetic protein FlhB"/>
    <property type="match status" value="1"/>
</dbReference>
<name>A0A348AQ21_9FIRM</name>
<comment type="similarity">
    <text evidence="2 12">Belongs to the type III secretion exporter family.</text>
</comment>
<gene>
    <name evidence="13" type="primary">flhB_1</name>
    <name evidence="12" type="synonym">flhB</name>
    <name evidence="13" type="ORF">MAMMFC1_03878</name>
</gene>
<protein>
    <recommendedName>
        <fullName evidence="3 12">Flagellar biosynthetic protein FlhB</fullName>
    </recommendedName>
</protein>
<dbReference type="RefSeq" id="WP_126310035.1">
    <property type="nucleotide sequence ID" value="NZ_AP018449.1"/>
</dbReference>
<dbReference type="SUPFAM" id="SSF160544">
    <property type="entry name" value="EscU C-terminal domain-like"/>
    <property type="match status" value="1"/>
</dbReference>
<keyword evidence="13" id="KW-0966">Cell projection</keyword>
<dbReference type="NCBIfam" id="TIGR00328">
    <property type="entry name" value="flhB"/>
    <property type="match status" value="1"/>
</dbReference>
<dbReference type="InterPro" id="IPR029025">
    <property type="entry name" value="T3SS_substrate_exporter_C"/>
</dbReference>
<dbReference type="InterPro" id="IPR006136">
    <property type="entry name" value="FlhB"/>
</dbReference>
<evidence type="ECO:0000256" key="3">
    <source>
        <dbReference type="ARBA" id="ARBA00021622"/>
    </source>
</evidence>
<dbReference type="GO" id="GO:0009306">
    <property type="term" value="P:protein secretion"/>
    <property type="evidence" value="ECO:0007669"/>
    <property type="project" value="InterPro"/>
</dbReference>
<dbReference type="Gene3D" id="3.40.1690.10">
    <property type="entry name" value="secretion proteins EscU"/>
    <property type="match status" value="1"/>
</dbReference>
<dbReference type="GO" id="GO:0005886">
    <property type="term" value="C:plasma membrane"/>
    <property type="evidence" value="ECO:0007669"/>
    <property type="project" value="UniProtKB-SubCell"/>
</dbReference>
<evidence type="ECO:0000256" key="8">
    <source>
        <dbReference type="ARBA" id="ARBA00022927"/>
    </source>
</evidence>
<keyword evidence="5 12" id="KW-1003">Cell membrane</keyword>
<feature type="transmembrane region" description="Helical" evidence="12">
    <location>
        <begin position="131"/>
        <end position="153"/>
    </location>
</feature>
<dbReference type="GO" id="GO:0044780">
    <property type="term" value="P:bacterial-type flagellum assembly"/>
    <property type="evidence" value="ECO:0007669"/>
    <property type="project" value="InterPro"/>
</dbReference>
<dbReference type="AlphaFoldDB" id="A0A348AQ21"/>
<evidence type="ECO:0000313" key="13">
    <source>
        <dbReference type="EMBL" id="BBB93169.1"/>
    </source>
</evidence>
<comment type="subcellular location">
    <subcellularLocation>
        <location evidence="1">Cell membrane</location>
        <topology evidence="1">Multi-pass membrane protein</topology>
    </subcellularLocation>
</comment>
<keyword evidence="13" id="KW-0969">Cilium</keyword>
<dbReference type="Pfam" id="PF01312">
    <property type="entry name" value="Bac_export_2"/>
    <property type="match status" value="1"/>
</dbReference>
<dbReference type="PANTHER" id="PTHR30531">
    <property type="entry name" value="FLAGELLAR BIOSYNTHETIC PROTEIN FLHB"/>
    <property type="match status" value="1"/>
</dbReference>
<keyword evidence="14" id="KW-1185">Reference proteome</keyword>
<keyword evidence="9 12" id="KW-1133">Transmembrane helix</keyword>
<dbReference type="KEGG" id="mana:MAMMFC1_03878"/>
<feature type="transmembrane region" description="Helical" evidence="12">
    <location>
        <begin position="70"/>
        <end position="91"/>
    </location>
</feature>
<evidence type="ECO:0000256" key="7">
    <source>
        <dbReference type="ARBA" id="ARBA00022795"/>
    </source>
</evidence>
<reference evidence="13 14" key="1">
    <citation type="journal article" date="2018" name="Int. J. Syst. Evol. Microbiol.">
        <title>Methylomusa anaerophila gen. nov., sp. nov., an anaerobic methanol-utilizing bacterium isolated from a microbial fuel cell.</title>
        <authorList>
            <person name="Amano N."/>
            <person name="Yamamuro A."/>
            <person name="Miyahara M."/>
            <person name="Kouzuma A."/>
            <person name="Abe T."/>
            <person name="Watanabe K."/>
        </authorList>
    </citation>
    <scope>NUCLEOTIDE SEQUENCE [LARGE SCALE GENOMIC DNA]</scope>
    <source>
        <strain evidence="13 14">MMFC1</strain>
    </source>
</reference>
<dbReference type="EMBL" id="AP018449">
    <property type="protein sequence ID" value="BBB93169.1"/>
    <property type="molecule type" value="Genomic_DNA"/>
</dbReference>
<keyword evidence="7 12" id="KW-1005">Bacterial flagellum biogenesis</keyword>
<keyword evidence="8 12" id="KW-0653">Protein transport</keyword>
<evidence type="ECO:0000256" key="11">
    <source>
        <dbReference type="ARBA" id="ARBA00023225"/>
    </source>
</evidence>
<keyword evidence="6 12" id="KW-0812">Transmembrane</keyword>
<evidence type="ECO:0000256" key="10">
    <source>
        <dbReference type="ARBA" id="ARBA00023136"/>
    </source>
</evidence>
<organism evidence="13 14">
    <name type="scientific">Methylomusa anaerophila</name>
    <dbReference type="NCBI Taxonomy" id="1930071"/>
    <lineage>
        <taxon>Bacteria</taxon>
        <taxon>Bacillati</taxon>
        <taxon>Bacillota</taxon>
        <taxon>Negativicutes</taxon>
        <taxon>Selenomonadales</taxon>
        <taxon>Sporomusaceae</taxon>
        <taxon>Methylomusa</taxon>
    </lineage>
</organism>
<evidence type="ECO:0000256" key="2">
    <source>
        <dbReference type="ARBA" id="ARBA00010690"/>
    </source>
</evidence>
<evidence type="ECO:0000256" key="12">
    <source>
        <dbReference type="RuleBase" id="RU364091"/>
    </source>
</evidence>
<evidence type="ECO:0000313" key="14">
    <source>
        <dbReference type="Proteomes" id="UP000276437"/>
    </source>
</evidence>
<dbReference type="InterPro" id="IPR006135">
    <property type="entry name" value="T3SS_substrate_exporter"/>
</dbReference>
<evidence type="ECO:0000256" key="4">
    <source>
        <dbReference type="ARBA" id="ARBA00022448"/>
    </source>
</evidence>
<keyword evidence="13" id="KW-0282">Flagellum</keyword>